<keyword evidence="4" id="KW-0812">Transmembrane</keyword>
<evidence type="ECO:0000256" key="4">
    <source>
        <dbReference type="SAM" id="Phobius"/>
    </source>
</evidence>
<comment type="similarity">
    <text evidence="2">Belongs to the major facilitator superfamily. Monocarboxylate porter (TC 2.A.1.13) family.</text>
</comment>
<dbReference type="OrthoDB" id="6499973at2759"/>
<sequence length="429" mass="45824">MTAAVDITPSGSSDNPTNHGGERDGHHQPPAPIDGGTRAWLHAFLCHMVFFNTWGITNSYGVFQQYYTHTLGVGPSSIAWVGGLQMFLLLGGGVLSGRASDAGYFRHCLFAGAFLQVIGFVLLSFADRYYQVLLSQGVCVGLGHGLLFTPSLSVTSSYFKANRALALGISAAGASTGGMVYPAVVSQLLGNPAVGYGWAMRAVALIVLCTHIPSLVGFRSHLPKRTGRQLIDWQAFREGPFVCFTIGFFLHFWGLYMAFFYLGIYARQTLHVEDTLSLITIINGVGVAGRVVPNMISQRTIGTLNMAILFSVACSACVYCWAAIRSTAGLYAWVVVYGISSGAMQSLMPTLATSQAHEPDKVGTWTGMVLTIVSFATLTGPSIQGALIQGDGGRYLWAEVFSASSIVLGCMFLVASRCYSVGPVFAAKI</sequence>
<dbReference type="PANTHER" id="PTHR11360">
    <property type="entry name" value="MONOCARBOXYLATE TRANSPORTER"/>
    <property type="match status" value="1"/>
</dbReference>
<evidence type="ECO:0000313" key="6">
    <source>
        <dbReference type="Proteomes" id="UP000749293"/>
    </source>
</evidence>
<dbReference type="InterPro" id="IPR036259">
    <property type="entry name" value="MFS_trans_sf"/>
</dbReference>
<evidence type="ECO:0000313" key="5">
    <source>
        <dbReference type="EMBL" id="KAF4119558.1"/>
    </source>
</evidence>
<dbReference type="Proteomes" id="UP000749293">
    <property type="component" value="Unassembled WGS sequence"/>
</dbReference>
<dbReference type="GO" id="GO:0022857">
    <property type="term" value="F:transmembrane transporter activity"/>
    <property type="evidence" value="ECO:0007669"/>
    <property type="project" value="InterPro"/>
</dbReference>
<evidence type="ECO:0000256" key="3">
    <source>
        <dbReference type="SAM" id="MobiDB-lite"/>
    </source>
</evidence>
<keyword evidence="4" id="KW-0472">Membrane</keyword>
<reference evidence="5" key="1">
    <citation type="submission" date="2020-03" db="EMBL/GenBank/DDBJ databases">
        <title>Site-based positive gene gene selection in Geosmithia morbida across the United States reveals a broad range of putative effectors and factors for local host and environmental adapation.</title>
        <authorList>
            <person name="Onufrak A."/>
            <person name="Murdoch R.W."/>
            <person name="Gazis R."/>
            <person name="Huff M."/>
            <person name="Staton M."/>
            <person name="Klingeman W."/>
            <person name="Hadziabdic D."/>
        </authorList>
    </citation>
    <scope>NUCLEOTIDE SEQUENCE</scope>
    <source>
        <strain evidence="5">1262</strain>
    </source>
</reference>
<name>A0A9P4YM81_9HYPO</name>
<comment type="caution">
    <text evidence="5">The sequence shown here is derived from an EMBL/GenBank/DDBJ whole genome shotgun (WGS) entry which is preliminary data.</text>
</comment>
<proteinExistence type="inferred from homology"/>
<gene>
    <name evidence="5" type="ORF">GMORB2_4688</name>
</gene>
<feature type="transmembrane region" description="Helical" evidence="4">
    <location>
        <begin position="108"/>
        <end position="126"/>
    </location>
</feature>
<dbReference type="SUPFAM" id="SSF103473">
    <property type="entry name" value="MFS general substrate transporter"/>
    <property type="match status" value="1"/>
</dbReference>
<accession>A0A9P4YM81</accession>
<dbReference type="AlphaFoldDB" id="A0A9P4YM81"/>
<feature type="transmembrane region" description="Helical" evidence="4">
    <location>
        <begin position="304"/>
        <end position="324"/>
    </location>
</feature>
<dbReference type="InterPro" id="IPR011701">
    <property type="entry name" value="MFS"/>
</dbReference>
<keyword evidence="4" id="KW-1133">Transmembrane helix</keyword>
<dbReference type="Pfam" id="PF07690">
    <property type="entry name" value="MFS_1"/>
    <property type="match status" value="1"/>
</dbReference>
<organism evidence="5 6">
    <name type="scientific">Geosmithia morbida</name>
    <dbReference type="NCBI Taxonomy" id="1094350"/>
    <lineage>
        <taxon>Eukaryota</taxon>
        <taxon>Fungi</taxon>
        <taxon>Dikarya</taxon>
        <taxon>Ascomycota</taxon>
        <taxon>Pezizomycotina</taxon>
        <taxon>Sordariomycetes</taxon>
        <taxon>Hypocreomycetidae</taxon>
        <taxon>Hypocreales</taxon>
        <taxon>Bionectriaceae</taxon>
        <taxon>Geosmithia</taxon>
    </lineage>
</organism>
<dbReference type="EMBL" id="JAANYQ010000023">
    <property type="protein sequence ID" value="KAF4119558.1"/>
    <property type="molecule type" value="Genomic_DNA"/>
</dbReference>
<feature type="transmembrane region" description="Helical" evidence="4">
    <location>
        <begin position="132"/>
        <end position="152"/>
    </location>
</feature>
<feature type="transmembrane region" description="Helical" evidence="4">
    <location>
        <begin position="196"/>
        <end position="218"/>
    </location>
</feature>
<feature type="transmembrane region" description="Helical" evidence="4">
    <location>
        <begin position="77"/>
        <end position="96"/>
    </location>
</feature>
<dbReference type="GeneID" id="55970916"/>
<dbReference type="RefSeq" id="XP_035318210.1">
    <property type="nucleotide sequence ID" value="XM_035466662.1"/>
</dbReference>
<feature type="transmembrane region" description="Helical" evidence="4">
    <location>
        <begin position="330"/>
        <end position="352"/>
    </location>
</feature>
<evidence type="ECO:0000256" key="1">
    <source>
        <dbReference type="ARBA" id="ARBA00004141"/>
    </source>
</evidence>
<dbReference type="Gene3D" id="1.20.1250.20">
    <property type="entry name" value="MFS general substrate transporter like domains"/>
    <property type="match status" value="1"/>
</dbReference>
<feature type="transmembrane region" description="Helical" evidence="4">
    <location>
        <begin position="39"/>
        <end position="57"/>
    </location>
</feature>
<feature type="transmembrane region" description="Helical" evidence="4">
    <location>
        <begin position="364"/>
        <end position="383"/>
    </location>
</feature>
<feature type="compositionally biased region" description="Polar residues" evidence="3">
    <location>
        <begin position="9"/>
        <end position="18"/>
    </location>
</feature>
<dbReference type="InterPro" id="IPR050327">
    <property type="entry name" value="Proton-linked_MCT"/>
</dbReference>
<feature type="region of interest" description="Disordered" evidence="3">
    <location>
        <begin position="1"/>
        <end position="31"/>
    </location>
</feature>
<comment type="subcellular location">
    <subcellularLocation>
        <location evidence="1">Membrane</location>
        <topology evidence="1">Multi-pass membrane protein</topology>
    </subcellularLocation>
</comment>
<protein>
    <submittedName>
        <fullName evidence="5">Solute carrier family 16, member</fullName>
    </submittedName>
</protein>
<feature type="transmembrane region" description="Helical" evidence="4">
    <location>
        <begin position="395"/>
        <end position="415"/>
    </location>
</feature>
<keyword evidence="6" id="KW-1185">Reference proteome</keyword>
<evidence type="ECO:0000256" key="2">
    <source>
        <dbReference type="ARBA" id="ARBA00006727"/>
    </source>
</evidence>
<feature type="transmembrane region" description="Helical" evidence="4">
    <location>
        <begin position="239"/>
        <end position="264"/>
    </location>
</feature>
<dbReference type="GO" id="GO:0016020">
    <property type="term" value="C:membrane"/>
    <property type="evidence" value="ECO:0007669"/>
    <property type="project" value="UniProtKB-SubCell"/>
</dbReference>
<feature type="transmembrane region" description="Helical" evidence="4">
    <location>
        <begin position="164"/>
        <end position="184"/>
    </location>
</feature>
<dbReference type="PANTHER" id="PTHR11360:SF130">
    <property type="entry name" value="MAJOR FACILITATOR SUPERFAMILY (MFS) PROFILE DOMAIN-CONTAINING PROTEIN-RELATED"/>
    <property type="match status" value="1"/>
</dbReference>